<feature type="binding site" evidence="9">
    <location>
        <begin position="267"/>
        <end position="274"/>
    </location>
    <ligand>
        <name>NAD(+)</name>
        <dbReference type="ChEBI" id="CHEBI:57540"/>
    </ligand>
</feature>
<reference evidence="14" key="1">
    <citation type="submission" date="2021-01" db="EMBL/GenBank/DDBJ databases">
        <authorList>
            <person name="Corre E."/>
            <person name="Pelletier E."/>
            <person name="Niang G."/>
            <person name="Scheremetjew M."/>
            <person name="Finn R."/>
            <person name="Kale V."/>
            <person name="Holt S."/>
            <person name="Cochrane G."/>
            <person name="Meng A."/>
            <person name="Brown T."/>
            <person name="Cohen L."/>
        </authorList>
    </citation>
    <scope>NUCLEOTIDE SEQUENCE</scope>
    <source>
        <strain evidence="14">CCCM811</strain>
    </source>
</reference>
<evidence type="ECO:0000256" key="4">
    <source>
        <dbReference type="ARBA" id="ARBA00023002"/>
    </source>
</evidence>
<proteinExistence type="inferred from homology"/>
<feature type="binding site" evidence="9">
    <location>
        <position position="133"/>
    </location>
    <ligand>
        <name>FAD</name>
        <dbReference type="ChEBI" id="CHEBI:57692"/>
    </ligand>
</feature>
<evidence type="ECO:0000256" key="10">
    <source>
        <dbReference type="PIRSR" id="PIRSR000350-4"/>
    </source>
</evidence>
<feature type="binding site" evidence="9">
    <location>
        <position position="290"/>
    </location>
    <ligand>
        <name>NAD(+)</name>
        <dbReference type="ChEBI" id="CHEBI:57540"/>
    </ligand>
</feature>
<evidence type="ECO:0000256" key="8">
    <source>
        <dbReference type="PIRSR" id="PIRSR000350-2"/>
    </source>
</evidence>
<dbReference type="PIRSF" id="PIRSF000350">
    <property type="entry name" value="Mercury_reductase_MerA"/>
    <property type="match status" value="1"/>
</dbReference>
<comment type="similarity">
    <text evidence="1 11">Belongs to the class-I pyridine nucleotide-disulfide oxidoreductase family.</text>
</comment>
<evidence type="ECO:0000256" key="1">
    <source>
        <dbReference type="ARBA" id="ARBA00007532"/>
    </source>
</evidence>
<evidence type="ECO:0000256" key="11">
    <source>
        <dbReference type="RuleBase" id="RU003691"/>
    </source>
</evidence>
<dbReference type="GO" id="GO:0005739">
    <property type="term" value="C:mitochondrion"/>
    <property type="evidence" value="ECO:0007669"/>
    <property type="project" value="TreeGrafter"/>
</dbReference>
<dbReference type="InterPro" id="IPR001100">
    <property type="entry name" value="Pyr_nuc-diS_OxRdtase"/>
</dbReference>
<keyword evidence="3 9" id="KW-0274">FAD</keyword>
<dbReference type="SUPFAM" id="SSF51905">
    <property type="entry name" value="FAD/NAD(P)-binding domain"/>
    <property type="match status" value="1"/>
</dbReference>
<keyword evidence="9" id="KW-0547">Nucleotide-binding</keyword>
<dbReference type="GO" id="GO:0006103">
    <property type="term" value="P:2-oxoglutarate metabolic process"/>
    <property type="evidence" value="ECO:0007669"/>
    <property type="project" value="TreeGrafter"/>
</dbReference>
<evidence type="ECO:0000259" key="12">
    <source>
        <dbReference type="Pfam" id="PF02852"/>
    </source>
</evidence>
<feature type="active site" description="Proton acceptor" evidence="8">
    <location>
        <position position="548"/>
    </location>
</feature>
<dbReference type="InterPro" id="IPR036188">
    <property type="entry name" value="FAD/NAD-bd_sf"/>
</dbReference>
<evidence type="ECO:0000256" key="6">
    <source>
        <dbReference type="ARBA" id="ARBA00023157"/>
    </source>
</evidence>
<name>A0A7S4DKN6_9EUKA</name>
<dbReference type="PRINTS" id="PR00411">
    <property type="entry name" value="PNDRDTASEI"/>
</dbReference>
<feature type="binding site" evidence="9">
    <location>
        <begin position="230"/>
        <end position="232"/>
    </location>
    <ligand>
        <name>FAD</name>
        <dbReference type="ChEBI" id="CHEBI:57692"/>
    </ligand>
</feature>
<dbReference type="InterPro" id="IPR023753">
    <property type="entry name" value="FAD/NAD-binding_dom"/>
</dbReference>
<dbReference type="InterPro" id="IPR016156">
    <property type="entry name" value="FAD/NAD-linked_Rdtase_dimer_sf"/>
</dbReference>
<dbReference type="Pfam" id="PF02852">
    <property type="entry name" value="Pyr_redox_dim"/>
    <property type="match status" value="1"/>
</dbReference>
<dbReference type="Gene3D" id="3.30.390.30">
    <property type="match status" value="1"/>
</dbReference>
<dbReference type="PRINTS" id="PR00368">
    <property type="entry name" value="FADPNR"/>
</dbReference>
<keyword evidence="7 11" id="KW-0676">Redox-active center</keyword>
<evidence type="ECO:0000259" key="13">
    <source>
        <dbReference type="Pfam" id="PF07992"/>
    </source>
</evidence>
<dbReference type="PROSITE" id="PS00076">
    <property type="entry name" value="PYRIDINE_REDOX_1"/>
    <property type="match status" value="1"/>
</dbReference>
<dbReference type="InterPro" id="IPR012999">
    <property type="entry name" value="Pyr_OxRdtase_I_AS"/>
</dbReference>
<gene>
    <name evidence="14" type="ORF">LGLO00237_LOCUS7890</name>
</gene>
<organism evidence="14">
    <name type="scientific">Lotharella globosa</name>
    <dbReference type="NCBI Taxonomy" id="91324"/>
    <lineage>
        <taxon>Eukaryota</taxon>
        <taxon>Sar</taxon>
        <taxon>Rhizaria</taxon>
        <taxon>Cercozoa</taxon>
        <taxon>Chlorarachniophyceae</taxon>
        <taxon>Lotharella</taxon>
    </lineage>
</organism>
<dbReference type="SUPFAM" id="SSF55424">
    <property type="entry name" value="FAD/NAD-linked reductases, dimerisation (C-terminal) domain"/>
    <property type="match status" value="1"/>
</dbReference>
<evidence type="ECO:0000256" key="7">
    <source>
        <dbReference type="ARBA" id="ARBA00023284"/>
    </source>
</evidence>
<accession>A0A7S4DKN6</accession>
<dbReference type="InterPro" id="IPR050151">
    <property type="entry name" value="Class-I_Pyr_Nuc-Dis_Oxidored"/>
</dbReference>
<dbReference type="AlphaFoldDB" id="A0A7S4DKN6"/>
<feature type="domain" description="FAD/NAD(P)-binding" evidence="13">
    <location>
        <begin position="87"/>
        <end position="425"/>
    </location>
</feature>
<feature type="binding site" evidence="9">
    <location>
        <position position="363"/>
    </location>
    <ligand>
        <name>NAD(+)</name>
        <dbReference type="ChEBI" id="CHEBI:57540"/>
    </ligand>
</feature>
<dbReference type="Gene3D" id="3.50.50.60">
    <property type="entry name" value="FAD/NAD(P)-binding domain"/>
    <property type="match status" value="2"/>
</dbReference>
<feature type="domain" description="Pyridine nucleotide-disulphide oxidoreductase dimerisation" evidence="12">
    <location>
        <begin position="444"/>
        <end position="557"/>
    </location>
</feature>
<dbReference type="PANTHER" id="PTHR22912">
    <property type="entry name" value="DISULFIDE OXIDOREDUCTASE"/>
    <property type="match status" value="1"/>
</dbReference>
<keyword evidence="2 11" id="KW-0285">Flavoprotein</keyword>
<keyword evidence="5 9" id="KW-0520">NAD</keyword>
<dbReference type="PANTHER" id="PTHR22912:SF151">
    <property type="entry name" value="DIHYDROLIPOYL DEHYDROGENASE, MITOCHONDRIAL"/>
    <property type="match status" value="1"/>
</dbReference>
<comment type="cofactor">
    <cofactor evidence="9">
        <name>FAD</name>
        <dbReference type="ChEBI" id="CHEBI:57692"/>
    </cofactor>
    <text evidence="9">Binds 1 FAD per subunit.</text>
</comment>
<dbReference type="InterPro" id="IPR004099">
    <property type="entry name" value="Pyr_nucl-diS_OxRdtase_dimer"/>
</dbReference>
<evidence type="ECO:0000256" key="5">
    <source>
        <dbReference type="ARBA" id="ARBA00023027"/>
    </source>
</evidence>
<evidence type="ECO:0008006" key="15">
    <source>
        <dbReference type="Google" id="ProtNLM"/>
    </source>
</evidence>
<feature type="binding site" evidence="9">
    <location>
        <position position="199"/>
    </location>
    <ligand>
        <name>FAD</name>
        <dbReference type="ChEBI" id="CHEBI:57692"/>
    </ligand>
</feature>
<dbReference type="FunFam" id="3.30.390.30:FF:000001">
    <property type="entry name" value="Dihydrolipoyl dehydrogenase"/>
    <property type="match status" value="1"/>
</dbReference>
<keyword evidence="4 11" id="KW-0560">Oxidoreductase</keyword>
<dbReference type="GO" id="GO:0004148">
    <property type="term" value="F:dihydrolipoyl dehydrogenase (NADH) activity"/>
    <property type="evidence" value="ECO:0007669"/>
    <property type="project" value="TreeGrafter"/>
</dbReference>
<dbReference type="GO" id="GO:0045252">
    <property type="term" value="C:oxoglutarate dehydrogenase complex"/>
    <property type="evidence" value="ECO:0007669"/>
    <property type="project" value="TreeGrafter"/>
</dbReference>
<feature type="binding site" evidence="9">
    <location>
        <position position="410"/>
    </location>
    <ligand>
        <name>FAD</name>
        <dbReference type="ChEBI" id="CHEBI:57692"/>
    </ligand>
</feature>
<feature type="disulfide bond" description="Redox-active" evidence="10">
    <location>
        <begin position="124"/>
        <end position="129"/>
    </location>
</feature>
<evidence type="ECO:0000313" key="14">
    <source>
        <dbReference type="EMBL" id="CAE0656020.1"/>
    </source>
</evidence>
<dbReference type="EMBL" id="HBIV01010531">
    <property type="protein sequence ID" value="CAE0656020.1"/>
    <property type="molecule type" value="Transcribed_RNA"/>
</dbReference>
<feature type="binding site" evidence="9">
    <location>
        <begin position="416"/>
        <end position="419"/>
    </location>
    <ligand>
        <name>FAD</name>
        <dbReference type="ChEBI" id="CHEBI:57692"/>
    </ligand>
</feature>
<evidence type="ECO:0000256" key="3">
    <source>
        <dbReference type="ARBA" id="ARBA00022827"/>
    </source>
</evidence>
<evidence type="ECO:0000256" key="2">
    <source>
        <dbReference type="ARBA" id="ARBA00022630"/>
    </source>
</evidence>
<sequence length="577" mass="61351">MPATRCHVAPRGLRMATTKARGLKDASDMCSFMNCRSPFVQSQCAMSCYSSVSNQANARPALQSRNNLVPRASSNPSVAASGGDYDYDVVIIGCGVGGHGAALHAVSQGLKVGVIGGHDVGGTCVNRGCVPSKALLAAAGELHKLKSKDHMAALGIDTGALSFDRQKIADHASNLASTIQTNLRRSLEALGVDVIYGKGTLVDQNTVEVGLPGRVDIEGKVTAKNIIIATGSVPAVPPGIEIDNDRVFTSDKALKLESLPEWIAIIGSGYIGLEFADVYTALGVQVTLIEAMPTLMPGFDAEIRRLAQRVLVDGRKSVDYHTNVFATRVTPTTFGGVEIELTDATSREVKDVLEVDAVMVATGRRPYTEGLGLQNLNVDLLRGGFIPVNDKMQVTDKDGNVMENVFAIGDANGKYMLAHAASAQGISAIENIQGRENVVNHRNVPAACFTHPEISFVGVDEETARKEAEEGGYSDKIGIAKVSFKGNSKALAMKEPDGLAKMIYRKDSGEILGMHIMGIHSADLIHEASNAMTAGQTLYELRMMVHAHPTVAEVLDELFKHAQLEHVTNPAPAMAIS</sequence>
<protein>
    <recommendedName>
        <fullName evidence="15">Dihydrolipoyl dehydrogenase</fullName>
    </recommendedName>
</protein>
<keyword evidence="6" id="KW-1015">Disulfide bond</keyword>
<evidence type="ECO:0000256" key="9">
    <source>
        <dbReference type="PIRSR" id="PIRSR000350-3"/>
    </source>
</evidence>
<dbReference type="GO" id="GO:0050660">
    <property type="term" value="F:flavin adenine dinucleotide binding"/>
    <property type="evidence" value="ECO:0007669"/>
    <property type="project" value="TreeGrafter"/>
</dbReference>
<dbReference type="Pfam" id="PF07992">
    <property type="entry name" value="Pyr_redox_2"/>
    <property type="match status" value="1"/>
</dbReference>